<feature type="transmembrane region" description="Helical" evidence="2">
    <location>
        <begin position="92"/>
        <end position="116"/>
    </location>
</feature>
<evidence type="ECO:0000313" key="3">
    <source>
        <dbReference type="EMBL" id="CAK0791296.1"/>
    </source>
</evidence>
<keyword evidence="2" id="KW-1133">Transmembrane helix</keyword>
<gene>
    <name evidence="3" type="ORF">PCOR1329_LOCUS2237</name>
</gene>
<reference evidence="3" key="1">
    <citation type="submission" date="2023-10" db="EMBL/GenBank/DDBJ databases">
        <authorList>
            <person name="Chen Y."/>
            <person name="Shah S."/>
            <person name="Dougan E. K."/>
            <person name="Thang M."/>
            <person name="Chan C."/>
        </authorList>
    </citation>
    <scope>NUCLEOTIDE SEQUENCE [LARGE SCALE GENOMIC DNA]</scope>
</reference>
<evidence type="ECO:0000256" key="1">
    <source>
        <dbReference type="SAM" id="MobiDB-lite"/>
    </source>
</evidence>
<dbReference type="Proteomes" id="UP001189429">
    <property type="component" value="Unassembled WGS sequence"/>
</dbReference>
<keyword evidence="2" id="KW-0812">Transmembrane</keyword>
<name>A0ABN9PEJ0_9DINO</name>
<comment type="caution">
    <text evidence="3">The sequence shown here is derived from an EMBL/GenBank/DDBJ whole genome shotgun (WGS) entry which is preliminary data.</text>
</comment>
<keyword evidence="4" id="KW-1185">Reference proteome</keyword>
<proteinExistence type="predicted"/>
<evidence type="ECO:0000313" key="4">
    <source>
        <dbReference type="Proteomes" id="UP001189429"/>
    </source>
</evidence>
<keyword evidence="2" id="KW-0472">Membrane</keyword>
<evidence type="ECO:0000256" key="2">
    <source>
        <dbReference type="SAM" id="Phobius"/>
    </source>
</evidence>
<organism evidence="3 4">
    <name type="scientific">Prorocentrum cordatum</name>
    <dbReference type="NCBI Taxonomy" id="2364126"/>
    <lineage>
        <taxon>Eukaryota</taxon>
        <taxon>Sar</taxon>
        <taxon>Alveolata</taxon>
        <taxon>Dinophyceae</taxon>
        <taxon>Prorocentrales</taxon>
        <taxon>Prorocentraceae</taxon>
        <taxon>Prorocentrum</taxon>
    </lineage>
</organism>
<feature type="region of interest" description="Disordered" evidence="1">
    <location>
        <begin position="1"/>
        <end position="38"/>
    </location>
</feature>
<dbReference type="EMBL" id="CAUYUJ010000558">
    <property type="protein sequence ID" value="CAK0791296.1"/>
    <property type="molecule type" value="Genomic_DNA"/>
</dbReference>
<sequence length="410" mass="45432">MAAEEERRGDKGKEQPPAEDLRSASRSTNERRMPRDRRPVIVRAMDLEDSIAPPRMSSRLLSRSVMPCKWSRRPLATRKLDLNMLLLTRGNALVGILGMIVLPPLMDTLNLLLLALPSAMLQSCIRQATDAIAATSMAQVTSCQTQLVRMFQTQQEAVNRSLAVQTRDIASIGQRADALEAEQAAMRKQIGDINKALALAEKELPIMDFQELEAWSRQPNPRIFSIGAPQLVGPAQALQGLEEWIRAAGLTNDMVRIDPAVPSKRFNVLVQGGDGVALPRAQALARQLRDPAGRNGWRSFSAQSVGGGAVPLYLSPDKSPQQVRMEIQSRRLSALLAEAHPDLSFSAQRARGIVTSQGVKVAKLEMGESRYTDTIIRWNPDMVARLHIDRESINTQFKKAFSTEDNTEWM</sequence>
<protein>
    <submittedName>
        <fullName evidence="3">Uncharacterized protein</fullName>
    </submittedName>
</protein>
<accession>A0ABN9PEJ0</accession>